<evidence type="ECO:0000256" key="5">
    <source>
        <dbReference type="ARBA" id="ARBA00022571"/>
    </source>
</evidence>
<dbReference type="NCBIfam" id="TIGR00120">
    <property type="entry name" value="ArgJ"/>
    <property type="match status" value="1"/>
</dbReference>
<feature type="binding site" evidence="10">
    <location>
        <position position="400"/>
    </location>
    <ligand>
        <name>substrate</name>
    </ligand>
</feature>
<dbReference type="InParanoid" id="Q2LTQ2"/>
<comment type="similarity">
    <text evidence="2 10">Belongs to the ArgJ family.</text>
</comment>
<dbReference type="UniPathway" id="UPA00068">
    <property type="reaction ID" value="UER00106"/>
</dbReference>
<feature type="site" description="Cleavage; by autolysis" evidence="10">
    <location>
        <begin position="186"/>
        <end position="187"/>
    </location>
</feature>
<comment type="pathway">
    <text evidence="10">Amino-acid biosynthesis; L-arginine biosynthesis; N(2)-acetyl-L-ornithine from L-glutamate: step 1/4.</text>
</comment>
<keyword evidence="7 10" id="KW-0808">Transferase</keyword>
<feature type="site" description="Involved in the stabilization of negative charge on the oxyanion by the formation of the oxyanion hole" evidence="10">
    <location>
        <position position="114"/>
    </location>
</feature>
<feature type="binding site" evidence="10">
    <location>
        <position position="176"/>
    </location>
    <ligand>
        <name>substrate</name>
    </ligand>
</feature>
<dbReference type="Gene3D" id="3.10.20.340">
    <property type="entry name" value="ArgJ beta chain, C-terminal domain"/>
    <property type="match status" value="1"/>
</dbReference>
<keyword evidence="4 10" id="KW-0963">Cytoplasm</keyword>
<evidence type="ECO:0000313" key="11">
    <source>
        <dbReference type="EMBL" id="ABC77459.1"/>
    </source>
</evidence>
<evidence type="ECO:0000256" key="7">
    <source>
        <dbReference type="ARBA" id="ARBA00022679"/>
    </source>
</evidence>
<dbReference type="HAMAP" id="MF_01106">
    <property type="entry name" value="ArgJ"/>
    <property type="match status" value="1"/>
</dbReference>
<feature type="binding site" evidence="10">
    <location>
        <position position="395"/>
    </location>
    <ligand>
        <name>substrate</name>
    </ligand>
</feature>
<feature type="chain" id="PRO_5023440340" description="Arginine biosynthesis bifunctional protein ArgJ beta chain" evidence="10">
    <location>
        <begin position="187"/>
        <end position="400"/>
    </location>
</feature>
<comment type="function">
    <text evidence="10">Catalyzes two activities which are involved in the cyclic version of arginine biosynthesis: the synthesis of N-acetylglutamate from glutamate and acetyl-CoA as the acetyl donor, and of ornithine by transacetylation between N(2)-acetylornithine and glutamate.</text>
</comment>
<feature type="active site" description="Nucleophile" evidence="10">
    <location>
        <position position="187"/>
    </location>
</feature>
<dbReference type="PANTHER" id="PTHR23100:SF0">
    <property type="entry name" value="ARGININE BIOSYNTHESIS BIFUNCTIONAL PROTEIN ARGJ, MITOCHONDRIAL"/>
    <property type="match status" value="1"/>
</dbReference>
<comment type="catalytic activity">
    <reaction evidence="10">
        <text>N(2)-acetyl-L-ornithine + L-glutamate = N-acetyl-L-glutamate + L-ornithine</text>
        <dbReference type="Rhea" id="RHEA:15349"/>
        <dbReference type="ChEBI" id="CHEBI:29985"/>
        <dbReference type="ChEBI" id="CHEBI:44337"/>
        <dbReference type="ChEBI" id="CHEBI:46911"/>
        <dbReference type="ChEBI" id="CHEBI:57805"/>
        <dbReference type="EC" id="2.3.1.35"/>
    </reaction>
</comment>
<dbReference type="SUPFAM" id="SSF56266">
    <property type="entry name" value="DmpA/ArgJ-like"/>
    <property type="match status" value="1"/>
</dbReference>
<dbReference type="MEROPS" id="T05.002"/>
<dbReference type="InterPro" id="IPR016117">
    <property type="entry name" value="ArgJ-like_dom_sf"/>
</dbReference>
<evidence type="ECO:0000256" key="9">
    <source>
        <dbReference type="ARBA" id="ARBA00023315"/>
    </source>
</evidence>
<evidence type="ECO:0000256" key="3">
    <source>
        <dbReference type="ARBA" id="ARBA00011475"/>
    </source>
</evidence>
<feature type="site" description="Involved in the stabilization of negative charge on the oxyanion by the formation of the oxyanion hole" evidence="10">
    <location>
        <position position="113"/>
    </location>
</feature>
<evidence type="ECO:0000256" key="6">
    <source>
        <dbReference type="ARBA" id="ARBA00022605"/>
    </source>
</evidence>
<sequence>MNHMNSHEYYVPGYLANGISAGIKEAGRKDLALIFSEVPAKAAGVFTTNCFKAAPVLVDMERISSGTAQAILTNSGNANAATGDEGYRDALTMSRVASRQLHIADELVMVGSTGVIGHPLPVDKIENAVEPLAAGMHSGGIPAAEEAMMTTDRFPKMSCRKILIGSREVTLCGIAKGAGMIQPNMATMLAYLMTDADIEISALNAVFKEGVAQSFNAISVDGCMSTNDTALILANGMAGNRTIRRRSRELTPFREMLFAVLNELCRDMVRDGEGATKLIELVVEGARTDSEARRVAYAVANSNLVKTAFYGGDPNWGRIISAAGSLGIPLPVKAVKLFFDDVCLFSAGQGTTPPADRVAAIMAQDDIQVRLDLAMGNKRFRIYTSDLSFEYVKINAHYHT</sequence>
<dbReference type="InterPro" id="IPR002813">
    <property type="entry name" value="Arg_biosynth_ArgJ"/>
</dbReference>
<keyword evidence="12" id="KW-1185">Reference proteome</keyword>
<evidence type="ECO:0000256" key="2">
    <source>
        <dbReference type="ARBA" id="ARBA00006774"/>
    </source>
</evidence>
<evidence type="ECO:0000313" key="12">
    <source>
        <dbReference type="Proteomes" id="UP000001933"/>
    </source>
</evidence>
<dbReference type="Proteomes" id="UP000001933">
    <property type="component" value="Chromosome"/>
</dbReference>
<dbReference type="InterPro" id="IPR042195">
    <property type="entry name" value="ArgJ_beta_C"/>
</dbReference>
<dbReference type="STRING" id="56780.SYN_01035"/>
<evidence type="ECO:0000256" key="1">
    <source>
        <dbReference type="ARBA" id="ARBA00004496"/>
    </source>
</evidence>
<keyword evidence="10" id="KW-0511">Multifunctional enzyme</keyword>
<dbReference type="HOGENOM" id="CLU_027172_1_0_7"/>
<organism evidence="11 12">
    <name type="scientific">Syntrophus aciditrophicus (strain SB)</name>
    <dbReference type="NCBI Taxonomy" id="56780"/>
    <lineage>
        <taxon>Bacteria</taxon>
        <taxon>Pseudomonadati</taxon>
        <taxon>Thermodesulfobacteriota</taxon>
        <taxon>Syntrophia</taxon>
        <taxon>Syntrophales</taxon>
        <taxon>Syntrophaceae</taxon>
        <taxon>Syntrophus</taxon>
    </lineage>
</organism>
<reference evidence="11 12" key="1">
    <citation type="journal article" date="2007" name="Proc. Natl. Acad. Sci. U.S.A.">
        <title>The genome of Syntrophus aciditrophicus: life at the thermodynamic limit of microbial growth.</title>
        <authorList>
            <person name="McInerney M.J."/>
            <person name="Rohlin L."/>
            <person name="Mouttaki H."/>
            <person name="Kim U."/>
            <person name="Krupp R.S."/>
            <person name="Rios-Hernandez L."/>
            <person name="Sieber J."/>
            <person name="Struchtemeyer C.G."/>
            <person name="Bhattacharyya A."/>
            <person name="Campbell J.W."/>
            <person name="Gunsalus R.P."/>
        </authorList>
    </citation>
    <scope>NUCLEOTIDE SEQUENCE [LARGE SCALE GENOMIC DNA]</scope>
    <source>
        <strain evidence="11 12">SB</strain>
    </source>
</reference>
<dbReference type="Pfam" id="PF01960">
    <property type="entry name" value="ArgJ"/>
    <property type="match status" value="1"/>
</dbReference>
<keyword evidence="6 10" id="KW-0028">Amino-acid biosynthesis</keyword>
<dbReference type="EC" id="2.3.1.1" evidence="10"/>
<feature type="binding site" evidence="10">
    <location>
        <position position="187"/>
    </location>
    <ligand>
        <name>substrate</name>
    </ligand>
</feature>
<dbReference type="GO" id="GO:0006526">
    <property type="term" value="P:L-arginine biosynthetic process"/>
    <property type="evidence" value="ECO:0007669"/>
    <property type="project" value="UniProtKB-UniRule"/>
</dbReference>
<dbReference type="GO" id="GO:0005737">
    <property type="term" value="C:cytoplasm"/>
    <property type="evidence" value="ECO:0007669"/>
    <property type="project" value="UniProtKB-SubCell"/>
</dbReference>
<comment type="subcellular location">
    <subcellularLocation>
        <location evidence="1 10">Cytoplasm</location>
    </subcellularLocation>
</comment>
<dbReference type="GO" id="GO:0004358">
    <property type="term" value="F:L-glutamate N-acetyltransferase activity, acting on acetyl-L-ornithine as donor"/>
    <property type="evidence" value="ECO:0007669"/>
    <property type="project" value="UniProtKB-UniRule"/>
</dbReference>
<feature type="binding site" evidence="10">
    <location>
        <position position="150"/>
    </location>
    <ligand>
        <name>substrate</name>
    </ligand>
</feature>
<dbReference type="EMBL" id="CP000252">
    <property type="protein sequence ID" value="ABC77459.1"/>
    <property type="molecule type" value="Genomic_DNA"/>
</dbReference>
<keyword evidence="9 10" id="KW-0012">Acyltransferase</keyword>
<dbReference type="PANTHER" id="PTHR23100">
    <property type="entry name" value="ARGININE BIOSYNTHESIS BIFUNCTIONAL PROTEIN ARGJ"/>
    <property type="match status" value="1"/>
</dbReference>
<dbReference type="EC" id="2.3.1.35" evidence="10"/>
<proteinExistence type="inferred from homology"/>
<dbReference type="KEGG" id="sat:SYN_01035"/>
<dbReference type="CDD" id="cd02152">
    <property type="entry name" value="OAT"/>
    <property type="match status" value="1"/>
</dbReference>
<dbReference type="FunFam" id="3.60.70.12:FF:000001">
    <property type="entry name" value="Arginine biosynthesis bifunctional protein ArgJ, chloroplastic"/>
    <property type="match status" value="1"/>
</dbReference>
<dbReference type="GO" id="GO:0006592">
    <property type="term" value="P:ornithine biosynthetic process"/>
    <property type="evidence" value="ECO:0007669"/>
    <property type="project" value="TreeGrafter"/>
</dbReference>
<dbReference type="eggNOG" id="COG1364">
    <property type="taxonomic scope" value="Bacteria"/>
</dbReference>
<evidence type="ECO:0000256" key="10">
    <source>
        <dbReference type="HAMAP-Rule" id="MF_01106"/>
    </source>
</evidence>
<gene>
    <name evidence="10" type="primary">argJ</name>
    <name evidence="11" type="ORF">SYN_01035</name>
</gene>
<feature type="binding site" evidence="10">
    <location>
        <position position="273"/>
    </location>
    <ligand>
        <name>substrate</name>
    </ligand>
</feature>
<protein>
    <recommendedName>
        <fullName evidence="10">Arginine biosynthesis bifunctional protein ArgJ</fullName>
    </recommendedName>
    <domain>
        <recommendedName>
            <fullName evidence="10">Glutamate N-acetyltransferase</fullName>
            <ecNumber evidence="10">2.3.1.35</ecNumber>
        </recommendedName>
        <alternativeName>
            <fullName evidence="10">Ornithine acetyltransferase</fullName>
            <shortName evidence="10">OATase</shortName>
        </alternativeName>
        <alternativeName>
            <fullName evidence="10">Ornithine transacetylase</fullName>
        </alternativeName>
    </domain>
    <domain>
        <recommendedName>
            <fullName evidence="10">Amino-acid acetyltransferase</fullName>
            <ecNumber evidence="10">2.3.1.1</ecNumber>
        </recommendedName>
        <alternativeName>
            <fullName evidence="10">N-acetylglutamate synthase</fullName>
            <shortName evidence="10">AGSase</shortName>
        </alternativeName>
    </domain>
    <component>
        <recommendedName>
            <fullName evidence="10">Arginine biosynthesis bifunctional protein ArgJ alpha chain</fullName>
        </recommendedName>
    </component>
    <component>
        <recommendedName>
            <fullName evidence="10">Arginine biosynthesis bifunctional protein ArgJ beta chain</fullName>
        </recommendedName>
    </component>
</protein>
<comment type="catalytic activity">
    <reaction evidence="10">
        <text>L-glutamate + acetyl-CoA = N-acetyl-L-glutamate + CoA + H(+)</text>
        <dbReference type="Rhea" id="RHEA:24292"/>
        <dbReference type="ChEBI" id="CHEBI:15378"/>
        <dbReference type="ChEBI" id="CHEBI:29985"/>
        <dbReference type="ChEBI" id="CHEBI:44337"/>
        <dbReference type="ChEBI" id="CHEBI:57287"/>
        <dbReference type="ChEBI" id="CHEBI:57288"/>
        <dbReference type="EC" id="2.3.1.1"/>
    </reaction>
</comment>
<keyword evidence="5 10" id="KW-0055">Arginine biosynthesis</keyword>
<evidence type="ECO:0000256" key="8">
    <source>
        <dbReference type="ARBA" id="ARBA00022813"/>
    </source>
</evidence>
<comment type="pathway">
    <text evidence="10">Amino-acid biosynthesis; L-arginine biosynthesis; L-ornithine and N-acetyl-L-glutamate from L-glutamate and N(2)-acetyl-L-ornithine (cyclic): step 1/1.</text>
</comment>
<keyword evidence="8 10" id="KW-0068">Autocatalytic cleavage</keyword>
<comment type="subunit">
    <text evidence="3 10">Heterotetramer of two alpha and two beta chains.</text>
</comment>
<dbReference type="Gene3D" id="3.60.70.12">
    <property type="entry name" value="L-amino peptidase D-ALA esterase/amidase"/>
    <property type="match status" value="1"/>
</dbReference>
<dbReference type="AlphaFoldDB" id="Q2LTQ2"/>
<accession>Q2LTQ2</accession>
<name>Q2LTQ2_SYNAS</name>
<dbReference type="GO" id="GO:0004042">
    <property type="term" value="F:L-glutamate N-acetyltransferase activity"/>
    <property type="evidence" value="ECO:0007669"/>
    <property type="project" value="UniProtKB-UniRule"/>
</dbReference>
<dbReference type="NCBIfam" id="NF003802">
    <property type="entry name" value="PRK05388.1"/>
    <property type="match status" value="1"/>
</dbReference>
<dbReference type="FunFam" id="3.10.20.340:FF:000003">
    <property type="entry name" value="Arginine biosynthesis bifunctional protein ArgJ"/>
    <property type="match status" value="1"/>
</dbReference>
<feature type="chain" id="PRO_5023440339" description="Arginine biosynthesis bifunctional protein ArgJ alpha chain" evidence="10">
    <location>
        <begin position="1"/>
        <end position="186"/>
    </location>
</feature>
<evidence type="ECO:0000256" key="4">
    <source>
        <dbReference type="ARBA" id="ARBA00022490"/>
    </source>
</evidence>